<evidence type="ECO:0000256" key="12">
    <source>
        <dbReference type="ARBA" id="ARBA00042615"/>
    </source>
</evidence>
<evidence type="ECO:0000256" key="9">
    <source>
        <dbReference type="ARBA" id="ARBA00022833"/>
    </source>
</evidence>
<dbReference type="Proteomes" id="UP000664835">
    <property type="component" value="Unassembled WGS sequence"/>
</dbReference>
<reference evidence="14 15" key="1">
    <citation type="submission" date="2021-03" db="EMBL/GenBank/DDBJ databases">
        <title>Thiomicrorhabdus sp.nov.,novel sulfur-oxidizing bacteria isolated from coastal sediment.</title>
        <authorList>
            <person name="Liu X."/>
        </authorList>
    </citation>
    <scope>NUCLEOTIDE SEQUENCE [LARGE SCALE GENOMIC DNA]</scope>
    <source>
        <strain evidence="14 15">6S2-11</strain>
    </source>
</reference>
<comment type="cofactor">
    <cofactor evidence="2">
        <name>Zn(2+)</name>
        <dbReference type="ChEBI" id="CHEBI:29105"/>
    </cofactor>
</comment>
<comment type="caution">
    <text evidence="14">The sequence shown here is derived from an EMBL/GenBank/DDBJ whole genome shotgun (WGS) entry which is preliminary data.</text>
</comment>
<evidence type="ECO:0000256" key="10">
    <source>
        <dbReference type="ARBA" id="ARBA00023316"/>
    </source>
</evidence>
<accession>A0ABS3Q0Z1</accession>
<keyword evidence="15" id="KW-1185">Reference proteome</keyword>
<dbReference type="PANTHER" id="PTHR30417">
    <property type="entry name" value="N-ACETYLMURAMOYL-L-ALANINE AMIDASE AMID"/>
    <property type="match status" value="1"/>
</dbReference>
<evidence type="ECO:0000256" key="5">
    <source>
        <dbReference type="ARBA" id="ARBA00011901"/>
    </source>
</evidence>
<name>A0ABS3Q0Z1_9GAMM</name>
<dbReference type="PANTHER" id="PTHR30417:SF4">
    <property type="entry name" value="1,6-ANHYDRO-N-ACETYLMURAMYL-L-ALANINE AMIDASE AMPD"/>
    <property type="match status" value="1"/>
</dbReference>
<evidence type="ECO:0000256" key="1">
    <source>
        <dbReference type="ARBA" id="ARBA00001561"/>
    </source>
</evidence>
<comment type="subcellular location">
    <subcellularLocation>
        <location evidence="3">Cytoplasm</location>
    </subcellularLocation>
</comment>
<sequence>MQVLADLGLLDKAEYIPSPNADLRPDEADLSLIVVHGISLPPNHFGGPEVEQLFTNQLDPKADPYFEMIKDLRVSAHLFIRRDGSIIQFVPFHKRAWHAGVSDFNGRPKCNDFSIGIELEGTDHTLYTAIQYESLAASIKAIWKAYPQIPKTAVVGHCDIAPNRKTDPGRYFLWSALRRMLESA</sequence>
<comment type="catalytic activity">
    <reaction evidence="1">
        <text>Hydrolyzes the link between N-acetylmuramoyl residues and L-amino acid residues in certain cell-wall glycopeptides.</text>
        <dbReference type="EC" id="3.5.1.28"/>
    </reaction>
</comment>
<evidence type="ECO:0000313" key="15">
    <source>
        <dbReference type="Proteomes" id="UP000664835"/>
    </source>
</evidence>
<evidence type="ECO:0000256" key="6">
    <source>
        <dbReference type="ARBA" id="ARBA00022490"/>
    </source>
</evidence>
<dbReference type="RefSeq" id="WP_208146043.1">
    <property type="nucleotide sequence ID" value="NZ_JAGETV010000001.1"/>
</dbReference>
<dbReference type="CDD" id="cd06583">
    <property type="entry name" value="PGRP"/>
    <property type="match status" value="1"/>
</dbReference>
<keyword evidence="9" id="KW-0862">Zinc</keyword>
<evidence type="ECO:0000256" key="7">
    <source>
        <dbReference type="ARBA" id="ARBA00022723"/>
    </source>
</evidence>
<evidence type="ECO:0000256" key="3">
    <source>
        <dbReference type="ARBA" id="ARBA00004496"/>
    </source>
</evidence>
<evidence type="ECO:0000256" key="4">
    <source>
        <dbReference type="ARBA" id="ARBA00007553"/>
    </source>
</evidence>
<dbReference type="GO" id="GO:0008745">
    <property type="term" value="F:N-acetylmuramoyl-L-alanine amidase activity"/>
    <property type="evidence" value="ECO:0007669"/>
    <property type="project" value="UniProtKB-EC"/>
</dbReference>
<evidence type="ECO:0000259" key="13">
    <source>
        <dbReference type="SMART" id="SM00644"/>
    </source>
</evidence>
<protein>
    <recommendedName>
        <fullName evidence="11">1,6-anhydro-N-acetylmuramyl-L-alanine amidase AmpD</fullName>
        <ecNumber evidence="5">3.5.1.28</ecNumber>
    </recommendedName>
    <alternativeName>
        <fullName evidence="12">N-acetylmuramoyl-L-alanine amidase</fullName>
    </alternativeName>
</protein>
<dbReference type="SUPFAM" id="SSF55846">
    <property type="entry name" value="N-acetylmuramoyl-L-alanine amidase-like"/>
    <property type="match status" value="1"/>
</dbReference>
<dbReference type="InterPro" id="IPR002502">
    <property type="entry name" value="Amidase_domain"/>
</dbReference>
<keyword evidence="10" id="KW-0961">Cell wall biogenesis/degradation</keyword>
<evidence type="ECO:0000256" key="11">
    <source>
        <dbReference type="ARBA" id="ARBA00039257"/>
    </source>
</evidence>
<dbReference type="EMBL" id="JAGETV010000001">
    <property type="protein sequence ID" value="MBO1925982.1"/>
    <property type="molecule type" value="Genomic_DNA"/>
</dbReference>
<dbReference type="Pfam" id="PF01510">
    <property type="entry name" value="Amidase_2"/>
    <property type="match status" value="1"/>
</dbReference>
<gene>
    <name evidence="14" type="primary">ampD</name>
    <name evidence="14" type="ORF">J3998_00200</name>
</gene>
<keyword evidence="8 14" id="KW-0378">Hydrolase</keyword>
<evidence type="ECO:0000256" key="2">
    <source>
        <dbReference type="ARBA" id="ARBA00001947"/>
    </source>
</evidence>
<dbReference type="EC" id="3.5.1.28" evidence="5"/>
<evidence type="ECO:0000313" key="14">
    <source>
        <dbReference type="EMBL" id="MBO1925982.1"/>
    </source>
</evidence>
<organism evidence="14 15">
    <name type="scientific">Thiomicrorhabdus marina</name>
    <dbReference type="NCBI Taxonomy" id="2818442"/>
    <lineage>
        <taxon>Bacteria</taxon>
        <taxon>Pseudomonadati</taxon>
        <taxon>Pseudomonadota</taxon>
        <taxon>Gammaproteobacteria</taxon>
        <taxon>Thiotrichales</taxon>
        <taxon>Piscirickettsiaceae</taxon>
        <taxon>Thiomicrorhabdus</taxon>
    </lineage>
</organism>
<dbReference type="InterPro" id="IPR036505">
    <property type="entry name" value="Amidase/PGRP_sf"/>
</dbReference>
<keyword evidence="6" id="KW-0963">Cytoplasm</keyword>
<dbReference type="Gene3D" id="3.40.80.10">
    <property type="entry name" value="Peptidoglycan recognition protein-like"/>
    <property type="match status" value="1"/>
</dbReference>
<keyword evidence="7" id="KW-0479">Metal-binding</keyword>
<dbReference type="InterPro" id="IPR051206">
    <property type="entry name" value="NAMLAA_amidase_2"/>
</dbReference>
<proteinExistence type="inferred from homology"/>
<evidence type="ECO:0000256" key="8">
    <source>
        <dbReference type="ARBA" id="ARBA00022801"/>
    </source>
</evidence>
<dbReference type="NCBIfam" id="NF008758">
    <property type="entry name" value="PRK11789.1"/>
    <property type="match status" value="1"/>
</dbReference>
<dbReference type="SMART" id="SM00644">
    <property type="entry name" value="Ami_2"/>
    <property type="match status" value="1"/>
</dbReference>
<comment type="similarity">
    <text evidence="4">Belongs to the N-acetylmuramoyl-L-alanine amidase 2 family.</text>
</comment>
<feature type="domain" description="N-acetylmuramoyl-L-alanine amidase" evidence="13">
    <location>
        <begin position="18"/>
        <end position="169"/>
    </location>
</feature>